<evidence type="ECO:0000259" key="3">
    <source>
        <dbReference type="Pfam" id="PF13464"/>
    </source>
</evidence>
<comment type="caution">
    <text evidence="4">The sequence shown here is derived from an EMBL/GenBank/DDBJ whole genome shotgun (WGS) entry which is preliminary data.</text>
</comment>
<dbReference type="Pfam" id="PF13413">
    <property type="entry name" value="HTH_25"/>
    <property type="match status" value="1"/>
</dbReference>
<dbReference type="OrthoDB" id="9790252at2"/>
<feature type="domain" description="Cytoskeleton protein RodZ-like C-terminal" evidence="3">
    <location>
        <begin position="285"/>
        <end position="356"/>
    </location>
</feature>
<feature type="compositionally biased region" description="Polar residues" evidence="1">
    <location>
        <begin position="154"/>
        <end position="172"/>
    </location>
</feature>
<dbReference type="Proteomes" id="UP000286934">
    <property type="component" value="Unassembled WGS sequence"/>
</dbReference>
<dbReference type="EMBL" id="PIPP01000002">
    <property type="protein sequence ID" value="RUO37437.1"/>
    <property type="molecule type" value="Genomic_DNA"/>
</dbReference>
<dbReference type="Gene3D" id="1.10.260.40">
    <property type="entry name" value="lambda repressor-like DNA-binding domains"/>
    <property type="match status" value="1"/>
</dbReference>
<dbReference type="RefSeq" id="WP_126806673.1">
    <property type="nucleotide sequence ID" value="NZ_PIPP01000002.1"/>
</dbReference>
<feature type="region of interest" description="Disordered" evidence="1">
    <location>
        <begin position="250"/>
        <end position="281"/>
    </location>
</feature>
<proteinExistence type="predicted"/>
<dbReference type="Pfam" id="PF13464">
    <property type="entry name" value="RodZ_C"/>
    <property type="match status" value="1"/>
</dbReference>
<evidence type="ECO:0000313" key="5">
    <source>
        <dbReference type="Proteomes" id="UP000286934"/>
    </source>
</evidence>
<dbReference type="InterPro" id="IPR025194">
    <property type="entry name" value="RodZ-like_C"/>
</dbReference>
<keyword evidence="2" id="KW-0812">Transmembrane</keyword>
<feature type="transmembrane region" description="Helical" evidence="2">
    <location>
        <begin position="123"/>
        <end position="143"/>
    </location>
</feature>
<dbReference type="AlphaFoldDB" id="A0A432WUK9"/>
<evidence type="ECO:0000256" key="1">
    <source>
        <dbReference type="SAM" id="MobiDB-lite"/>
    </source>
</evidence>
<organism evidence="4 5">
    <name type="scientific">Aliidiomarina shirensis</name>
    <dbReference type="NCBI Taxonomy" id="1048642"/>
    <lineage>
        <taxon>Bacteria</taxon>
        <taxon>Pseudomonadati</taxon>
        <taxon>Pseudomonadota</taxon>
        <taxon>Gammaproteobacteria</taxon>
        <taxon>Alteromonadales</taxon>
        <taxon>Idiomarinaceae</taxon>
        <taxon>Aliidiomarina</taxon>
    </lineage>
</organism>
<evidence type="ECO:0000313" key="4">
    <source>
        <dbReference type="EMBL" id="RUO37437.1"/>
    </source>
</evidence>
<keyword evidence="5" id="KW-1185">Reference proteome</keyword>
<accession>A0A432WUK9</accession>
<dbReference type="PANTHER" id="PTHR34475">
    <property type="match status" value="1"/>
</dbReference>
<dbReference type="InterPro" id="IPR001387">
    <property type="entry name" value="Cro/C1-type_HTH"/>
</dbReference>
<keyword evidence="2" id="KW-0472">Membrane</keyword>
<dbReference type="CDD" id="cd00093">
    <property type="entry name" value="HTH_XRE"/>
    <property type="match status" value="1"/>
</dbReference>
<sequence length="360" mass="38954">MTNKNESDEDLQPEVVEELVSQRPTPGELLRLGRENMGLSVGQVADRLRLRQQQIQELEDDVFTAHVSGTYIRGYLRSYAKLVQVNETEIIAAYEHLIGDQAPKGQMQSFSRKTSIETQDNRLMLVTWIIVLILIGSVAVFVWQKFVDDRDQASSSNIESSFEVTDSATGNDTADIEGLQPDNDQLGAVDSGENESTLEQLEPTTVDTAAETAASAPGPESESEGSGTPVAPILDTRTLVANNVDDSANTTAEAADNDPAGDTPSINTIQEQSENTDPASQGELVLVFSGDSWIRIEDDTGEAIAYGVKQSGYTMPLDGTAPYDLTLGAPSVVAVYFRGERVDLSEFSGGRIARFTLPRS</sequence>
<feature type="compositionally biased region" description="Low complexity" evidence="1">
    <location>
        <begin position="202"/>
        <end position="229"/>
    </location>
</feature>
<protein>
    <recommendedName>
        <fullName evidence="3">Cytoskeleton protein RodZ-like C-terminal domain-containing protein</fullName>
    </recommendedName>
</protein>
<dbReference type="InterPro" id="IPR050400">
    <property type="entry name" value="Bact_Cytoskel_RodZ"/>
</dbReference>
<reference evidence="5" key="1">
    <citation type="journal article" date="2018" name="Front. Microbiol.">
        <title>Genome-Based Analysis Reveals the Taxonomy and Diversity of the Family Idiomarinaceae.</title>
        <authorList>
            <person name="Liu Y."/>
            <person name="Lai Q."/>
            <person name="Shao Z."/>
        </authorList>
    </citation>
    <scope>NUCLEOTIDE SEQUENCE [LARGE SCALE GENOMIC DNA]</scope>
    <source>
        <strain evidence="5">AIS</strain>
    </source>
</reference>
<evidence type="ECO:0000256" key="2">
    <source>
        <dbReference type="SAM" id="Phobius"/>
    </source>
</evidence>
<dbReference type="GO" id="GO:0003677">
    <property type="term" value="F:DNA binding"/>
    <property type="evidence" value="ECO:0007669"/>
    <property type="project" value="InterPro"/>
</dbReference>
<feature type="compositionally biased region" description="Polar residues" evidence="1">
    <location>
        <begin position="264"/>
        <end position="279"/>
    </location>
</feature>
<name>A0A432WUK9_9GAMM</name>
<dbReference type="InterPro" id="IPR010982">
    <property type="entry name" value="Lambda_DNA-bd_dom_sf"/>
</dbReference>
<dbReference type="PANTHER" id="PTHR34475:SF1">
    <property type="entry name" value="CYTOSKELETON PROTEIN RODZ"/>
    <property type="match status" value="1"/>
</dbReference>
<keyword evidence="2" id="KW-1133">Transmembrane helix</keyword>
<feature type="region of interest" description="Disordered" evidence="1">
    <location>
        <begin position="154"/>
        <end position="231"/>
    </location>
</feature>
<gene>
    <name evidence="4" type="ORF">CWE13_05620</name>
</gene>